<accession>A0A8D6ZZ49</accession>
<comment type="similarity">
    <text evidence="1 5">Belongs to the peptidase S10 family.</text>
</comment>
<gene>
    <name evidence="6" type="ORF">GSMUA_260020.1</name>
</gene>
<dbReference type="AlphaFoldDB" id="A0A8D6ZZ49"/>
<dbReference type="PROSITE" id="PS00560">
    <property type="entry name" value="CARBOXYPEPT_SER_HIS"/>
    <property type="match status" value="1"/>
</dbReference>
<feature type="chain" id="PRO_5034432065" description="Carboxypeptidase" evidence="5">
    <location>
        <begin position="23"/>
        <end position="506"/>
    </location>
</feature>
<dbReference type="FunFam" id="3.40.50.1820:FF:000573">
    <property type="entry name" value="Carboxypeptidase"/>
    <property type="match status" value="1"/>
</dbReference>
<evidence type="ECO:0000256" key="1">
    <source>
        <dbReference type="ARBA" id="ARBA00009431"/>
    </source>
</evidence>
<dbReference type="FunFam" id="3.40.50.11320:FF:000002">
    <property type="entry name" value="Carboxypeptidase"/>
    <property type="match status" value="1"/>
</dbReference>
<protein>
    <recommendedName>
        <fullName evidence="5">Carboxypeptidase</fullName>
        <ecNumber evidence="5">3.4.16.-</ecNumber>
    </recommendedName>
</protein>
<dbReference type="InterPro" id="IPR001563">
    <property type="entry name" value="Peptidase_S10"/>
</dbReference>
<dbReference type="SUPFAM" id="SSF53474">
    <property type="entry name" value="alpha/beta-Hydrolases"/>
    <property type="match status" value="1"/>
</dbReference>
<dbReference type="InterPro" id="IPR029058">
    <property type="entry name" value="AB_hydrolase_fold"/>
</dbReference>
<evidence type="ECO:0000313" key="6">
    <source>
        <dbReference type="EMBL" id="CAG1837825.1"/>
    </source>
</evidence>
<dbReference type="PANTHER" id="PTHR11802:SF132">
    <property type="entry name" value="SERINE CARBOXYPEPTIDASE-LIKE 36-RELATED"/>
    <property type="match status" value="1"/>
</dbReference>
<dbReference type="InterPro" id="IPR033124">
    <property type="entry name" value="Ser_caboxypep_his_AS"/>
</dbReference>
<dbReference type="Gene3D" id="3.40.50.1820">
    <property type="entry name" value="alpha/beta hydrolase"/>
    <property type="match status" value="1"/>
</dbReference>
<name>A0A8D6ZZ49_MUSAM</name>
<dbReference type="Gene3D" id="6.10.250.940">
    <property type="match status" value="1"/>
</dbReference>
<evidence type="ECO:0000256" key="3">
    <source>
        <dbReference type="ARBA" id="ARBA00023157"/>
    </source>
</evidence>
<dbReference type="PANTHER" id="PTHR11802">
    <property type="entry name" value="SERINE PROTEASE FAMILY S10 SERINE CARBOXYPEPTIDASE"/>
    <property type="match status" value="1"/>
</dbReference>
<sequence length="506" mass="55809">MMRRGFPCSLLCLLSFVAAAGASLGSARLALRQGDALNEFIFDVTKLRREAVDVASSKASMFLDDLTSRVHDNDGLKEKDKIVKLPGQPQGVDFDQYAGYVTVDARSGRALFYYFAEAVGRDNSSKPLLLWFNGGPGCSSFGYGAMEELGPFRVMSDGRTLYRNPYAWNAVANVLFLESPAGVGFSYSNTTSDYDKSGDQRTAEDAYVFLLNWMERFPEYKGRDFYLAGESYAGHYVPQLALTILQHENRSASAAAINLKGIAIGNAAIDMESDNRGMYDFFWTHALISDATVDAIHKHCNFSSEDDTQPPQCAQALQDAERVFEELDIYNIYAPRCSSSSLSPTPKKPEMQIDNFDPCSGVYIKAYLNDPDVQKALHANVTKLDYPWSGCSQVIPNWKDSPSTILPIIRQIQANGVQVLVYSGDIDGRVPVTSTTYSLSLLKLPVKAPWRSWTVNDQVVGGYAVVYDGNLTFATVRGAGHEVPSYQPARSLEMIKSFLNGENLPA</sequence>
<dbReference type="PROSITE" id="PS00131">
    <property type="entry name" value="CARBOXYPEPT_SER_SER"/>
    <property type="match status" value="1"/>
</dbReference>
<keyword evidence="5" id="KW-0121">Carboxypeptidase</keyword>
<keyword evidence="3" id="KW-1015">Disulfide bond</keyword>
<keyword evidence="5" id="KW-0645">Protease</keyword>
<proteinExistence type="inferred from homology"/>
<dbReference type="InterPro" id="IPR018202">
    <property type="entry name" value="Ser_caboxypep_ser_AS"/>
</dbReference>
<dbReference type="Pfam" id="PF00450">
    <property type="entry name" value="Peptidase_S10"/>
    <property type="match status" value="1"/>
</dbReference>
<evidence type="ECO:0000256" key="4">
    <source>
        <dbReference type="ARBA" id="ARBA00023180"/>
    </source>
</evidence>
<organism evidence="6">
    <name type="scientific">Musa acuminata subsp. malaccensis</name>
    <name type="common">Wild banana</name>
    <name type="synonym">Musa malaccensis</name>
    <dbReference type="NCBI Taxonomy" id="214687"/>
    <lineage>
        <taxon>Eukaryota</taxon>
        <taxon>Viridiplantae</taxon>
        <taxon>Streptophyta</taxon>
        <taxon>Embryophyta</taxon>
        <taxon>Tracheophyta</taxon>
        <taxon>Spermatophyta</taxon>
        <taxon>Magnoliopsida</taxon>
        <taxon>Liliopsida</taxon>
        <taxon>Zingiberales</taxon>
        <taxon>Musaceae</taxon>
        <taxon>Musa</taxon>
    </lineage>
</organism>
<dbReference type="PRINTS" id="PR00724">
    <property type="entry name" value="CRBOXYPTASEC"/>
</dbReference>
<keyword evidence="5" id="KW-0378">Hydrolase</keyword>
<dbReference type="Gene3D" id="3.40.50.11320">
    <property type="match status" value="1"/>
</dbReference>
<keyword evidence="4" id="KW-0325">Glycoprotein</keyword>
<evidence type="ECO:0000256" key="5">
    <source>
        <dbReference type="RuleBase" id="RU361156"/>
    </source>
</evidence>
<dbReference type="GO" id="GO:0006508">
    <property type="term" value="P:proteolysis"/>
    <property type="evidence" value="ECO:0007669"/>
    <property type="project" value="UniProtKB-KW"/>
</dbReference>
<keyword evidence="2 5" id="KW-0732">Signal</keyword>
<evidence type="ECO:0000256" key="2">
    <source>
        <dbReference type="ARBA" id="ARBA00022729"/>
    </source>
</evidence>
<dbReference type="GO" id="GO:0004185">
    <property type="term" value="F:serine-type carboxypeptidase activity"/>
    <property type="evidence" value="ECO:0007669"/>
    <property type="project" value="UniProtKB-UniRule"/>
</dbReference>
<reference evidence="6" key="1">
    <citation type="submission" date="2021-03" db="EMBL/GenBank/DDBJ databases">
        <authorList>
            <consortium name="Genoscope - CEA"/>
            <person name="William W."/>
        </authorList>
    </citation>
    <scope>NUCLEOTIDE SEQUENCE</scope>
    <source>
        <strain evidence="6">Doubled-haploid Pahang</strain>
    </source>
</reference>
<dbReference type="EC" id="3.4.16.-" evidence="5"/>
<feature type="signal peptide" evidence="5">
    <location>
        <begin position="1"/>
        <end position="22"/>
    </location>
</feature>
<dbReference type="EMBL" id="HG996470">
    <property type="protein sequence ID" value="CAG1837825.1"/>
    <property type="molecule type" value="Genomic_DNA"/>
</dbReference>